<dbReference type="RefSeq" id="WP_075148511.1">
    <property type="nucleotide sequence ID" value="NZ_CP018839.1"/>
</dbReference>
<evidence type="ECO:0000313" key="2">
    <source>
        <dbReference type="Proteomes" id="UP000185739"/>
    </source>
</evidence>
<dbReference type="GO" id="GO:0004039">
    <property type="term" value="F:allophanate hydrolase activity"/>
    <property type="evidence" value="ECO:0007669"/>
    <property type="project" value="UniProtKB-EC"/>
</dbReference>
<dbReference type="PANTHER" id="PTHR43309:SF3">
    <property type="entry name" value="5-OXOPROLINASE SUBUNIT C"/>
    <property type="match status" value="1"/>
</dbReference>
<dbReference type="Pfam" id="PF02626">
    <property type="entry name" value="CT_A_B"/>
    <property type="match status" value="1"/>
</dbReference>
<organism evidence="1 2">
    <name type="scientific">Thauera chlorobenzoica</name>
    <dbReference type="NCBI Taxonomy" id="96773"/>
    <lineage>
        <taxon>Bacteria</taxon>
        <taxon>Pseudomonadati</taxon>
        <taxon>Pseudomonadota</taxon>
        <taxon>Betaproteobacteria</taxon>
        <taxon>Rhodocyclales</taxon>
        <taxon>Zoogloeaceae</taxon>
        <taxon>Thauera</taxon>
    </lineage>
</organism>
<accession>A0A1H5RW94</accession>
<dbReference type="KEGG" id="tcl:Tchl_2257"/>
<dbReference type="InterPro" id="IPR052708">
    <property type="entry name" value="PxpC"/>
</dbReference>
<dbReference type="Proteomes" id="UP000185739">
    <property type="component" value="Chromosome"/>
</dbReference>
<dbReference type="EMBL" id="CP018839">
    <property type="protein sequence ID" value="APR05097.1"/>
    <property type="molecule type" value="Genomic_DNA"/>
</dbReference>
<keyword evidence="1" id="KW-0378">Hydrolase</keyword>
<dbReference type="AlphaFoldDB" id="A0A1H5RW94"/>
<dbReference type="InterPro" id="IPR003778">
    <property type="entry name" value="CT_A_B"/>
</dbReference>
<dbReference type="EC" id="3.5.1.54" evidence="1"/>
<evidence type="ECO:0000313" key="1">
    <source>
        <dbReference type="EMBL" id="APR05097.1"/>
    </source>
</evidence>
<name>A0A1H5RW94_9RHOO</name>
<dbReference type="SUPFAM" id="SSF50891">
    <property type="entry name" value="Cyclophilin-like"/>
    <property type="match status" value="1"/>
</dbReference>
<dbReference type="NCBIfam" id="TIGR00724">
    <property type="entry name" value="urea_amlyse_rel"/>
    <property type="match status" value="1"/>
</dbReference>
<dbReference type="SMART" id="SM00797">
    <property type="entry name" value="AHS2"/>
    <property type="match status" value="1"/>
</dbReference>
<dbReference type="InterPro" id="IPR029000">
    <property type="entry name" value="Cyclophilin-like_dom_sf"/>
</dbReference>
<dbReference type="PANTHER" id="PTHR43309">
    <property type="entry name" value="5-OXOPROLINASE SUBUNIT C"/>
    <property type="match status" value="1"/>
</dbReference>
<keyword evidence="2" id="KW-1185">Reference proteome</keyword>
<proteinExistence type="predicted"/>
<gene>
    <name evidence="1" type="ORF">Tchl_2257</name>
</gene>
<reference evidence="1 2" key="1">
    <citation type="submission" date="2016-12" db="EMBL/GenBank/DDBJ databases">
        <title>Complete genome sequence of Thauera chlorobenzoica, a Betaproteobacterium degrading haloaromatics anaerobically to CO2 and halides.</title>
        <authorList>
            <person name="Goris T."/>
            <person name="Mergelsberg M."/>
            <person name="Boll M."/>
        </authorList>
    </citation>
    <scope>NUCLEOTIDE SEQUENCE [LARGE SCALE GENOMIC DNA]</scope>
    <source>
        <strain evidence="1 2">3CB1</strain>
    </source>
</reference>
<dbReference type="Gene3D" id="2.40.100.10">
    <property type="entry name" value="Cyclophilin-like"/>
    <property type="match status" value="1"/>
</dbReference>
<sequence>MSPRTELEILSPGAFASIQDGGRRGHRRIGVPWAGVLDRRLMRLANALAGRTEDAAVIECFDGGLRLAARGGAVKIAVAGDTVLEHESSEGRRPLAPWRSVTLADGEQLRIRKMDGGRIAMVAVVGLEPPAVMGSASTYVRAGLGGVDGRALAAGTRLALTADAEPWGSDRVLTQPPAADPAPIRLVPGPQHDHFRPAALEALVGGEYRVTTEADRMGIRLEGATLEHTGAAEIVSDATVPGSIQVPGAGQPIVLLADAQTAGGYPKIATVISADLGRLAALRPGQALRFAAVTAAEGARIARAAEAETQALIASIRTLPPDGIDLVALYTGNLVDGVVHALAAEYRPLY</sequence>
<protein>
    <submittedName>
        <fullName evidence="1">Allophanate hydrolase 2 subunit 2</fullName>
        <ecNumber evidence="1">3.5.1.54</ecNumber>
    </submittedName>
</protein>
<dbReference type="STRING" id="96773.Tchl_2257"/>
<dbReference type="OrthoDB" id="9768696at2"/>